<dbReference type="EMBL" id="HBFI01000092">
    <property type="protein sequence ID" value="CAD8731188.1"/>
    <property type="molecule type" value="Transcribed_RNA"/>
</dbReference>
<evidence type="ECO:0000313" key="7">
    <source>
        <dbReference type="EMBL" id="CAD8731188.1"/>
    </source>
</evidence>
<keyword evidence="3" id="KW-0479">Metal-binding</keyword>
<sequence length="366" mass="40559">MGKENVNSVDVVELAMQLIDVESVTNNEYAMAQTLQSWLEAHGFTVELQFVAHPNRYNVLAYPKQSKPELATIIINSHIDTVPPYFPASIKDNKIFGRGACDTKSIIAAQLIAAHALLTTHGITSIALLYTVGEEHDSIGMQKANELSFPMAKFMITGEPTNSRTISGQKGCYMFSLKSKGTAAHSAYPEKGLCALTPLLNVLHAIQNERWPTHKLFGETTVNIHVEDGGVASNVIAGSAEATILFRISDKPFYVEQRIKQMIARHDAQNQITYHKICLHGPLELETVDVEKFKPYVVAYTTDIPVNRAVMDGKCKAVLFGPGSIEVAHSDHEHIDIEELKRSVQSYQDIVLTLLKRCGRDLRSKM</sequence>
<dbReference type="SUPFAM" id="SSF53187">
    <property type="entry name" value="Zn-dependent exopeptidases"/>
    <property type="match status" value="1"/>
</dbReference>
<dbReference type="AlphaFoldDB" id="A0A7S0XRC0"/>
<dbReference type="PANTHER" id="PTHR43808">
    <property type="entry name" value="ACETYLORNITHINE DEACETYLASE"/>
    <property type="match status" value="1"/>
</dbReference>
<reference evidence="7" key="1">
    <citation type="submission" date="2021-01" db="EMBL/GenBank/DDBJ databases">
        <authorList>
            <person name="Corre E."/>
            <person name="Pelletier E."/>
            <person name="Niang G."/>
            <person name="Scheremetjew M."/>
            <person name="Finn R."/>
            <person name="Kale V."/>
            <person name="Holt S."/>
            <person name="Cochrane G."/>
            <person name="Meng A."/>
            <person name="Brown T."/>
            <person name="Cohen L."/>
        </authorList>
    </citation>
    <scope>NUCLEOTIDE SEQUENCE</scope>
</reference>
<dbReference type="Gene3D" id="3.30.70.360">
    <property type="match status" value="1"/>
</dbReference>
<evidence type="ECO:0000256" key="5">
    <source>
        <dbReference type="ARBA" id="ARBA00022833"/>
    </source>
</evidence>
<name>A0A7S0XRC0_9EUKA</name>
<feature type="domain" description="Peptidase M20 dimerisation" evidence="6">
    <location>
        <begin position="168"/>
        <end position="264"/>
    </location>
</feature>
<dbReference type="Pfam" id="PF01546">
    <property type="entry name" value="Peptidase_M20"/>
    <property type="match status" value="1"/>
</dbReference>
<organism evidence="7">
    <name type="scientific">Elphidium margaritaceum</name>
    <dbReference type="NCBI Taxonomy" id="933848"/>
    <lineage>
        <taxon>Eukaryota</taxon>
        <taxon>Sar</taxon>
        <taxon>Rhizaria</taxon>
        <taxon>Retaria</taxon>
        <taxon>Foraminifera</taxon>
        <taxon>Rotaliida</taxon>
        <taxon>Elphidiidae</taxon>
        <taxon>Elphidium</taxon>
    </lineage>
</organism>
<evidence type="ECO:0000256" key="3">
    <source>
        <dbReference type="ARBA" id="ARBA00022723"/>
    </source>
</evidence>
<comment type="similarity">
    <text evidence="2">Belongs to the peptidase M20A family.</text>
</comment>
<dbReference type="InterPro" id="IPR036264">
    <property type="entry name" value="Bact_exopeptidase_dim_dom"/>
</dbReference>
<evidence type="ECO:0000256" key="4">
    <source>
        <dbReference type="ARBA" id="ARBA00022801"/>
    </source>
</evidence>
<comment type="cofactor">
    <cofactor evidence="1">
        <name>Zn(2+)</name>
        <dbReference type="ChEBI" id="CHEBI:29105"/>
    </cofactor>
</comment>
<protein>
    <recommendedName>
        <fullName evidence="6">Peptidase M20 dimerisation domain-containing protein</fullName>
    </recommendedName>
</protein>
<gene>
    <name evidence="7" type="ORF">EMAR1385_LOCUS66</name>
</gene>
<dbReference type="InterPro" id="IPR002933">
    <property type="entry name" value="Peptidase_M20"/>
</dbReference>
<proteinExistence type="inferred from homology"/>
<dbReference type="GO" id="GO:0046872">
    <property type="term" value="F:metal ion binding"/>
    <property type="evidence" value="ECO:0007669"/>
    <property type="project" value="UniProtKB-KW"/>
</dbReference>
<evidence type="ECO:0000256" key="1">
    <source>
        <dbReference type="ARBA" id="ARBA00001947"/>
    </source>
</evidence>
<dbReference type="InterPro" id="IPR011650">
    <property type="entry name" value="Peptidase_M20_dimer"/>
</dbReference>
<evidence type="ECO:0000259" key="6">
    <source>
        <dbReference type="Pfam" id="PF07687"/>
    </source>
</evidence>
<dbReference type="Gene3D" id="3.40.630.10">
    <property type="entry name" value="Zn peptidases"/>
    <property type="match status" value="1"/>
</dbReference>
<dbReference type="Pfam" id="PF07687">
    <property type="entry name" value="M20_dimer"/>
    <property type="match status" value="1"/>
</dbReference>
<accession>A0A7S0XRC0</accession>
<keyword evidence="5" id="KW-0862">Zinc</keyword>
<evidence type="ECO:0000256" key="2">
    <source>
        <dbReference type="ARBA" id="ARBA00006247"/>
    </source>
</evidence>
<keyword evidence="4" id="KW-0378">Hydrolase</keyword>
<dbReference type="GO" id="GO:0016787">
    <property type="term" value="F:hydrolase activity"/>
    <property type="evidence" value="ECO:0007669"/>
    <property type="project" value="UniProtKB-KW"/>
</dbReference>
<dbReference type="SUPFAM" id="SSF55031">
    <property type="entry name" value="Bacterial exopeptidase dimerisation domain"/>
    <property type="match status" value="1"/>
</dbReference>
<dbReference type="InterPro" id="IPR050072">
    <property type="entry name" value="Peptidase_M20A"/>
</dbReference>
<dbReference type="PANTHER" id="PTHR43808:SF8">
    <property type="entry name" value="PEPTIDASE M20 DIMERISATION DOMAIN-CONTAINING PROTEIN"/>
    <property type="match status" value="1"/>
</dbReference>